<feature type="domain" description="ABM" evidence="1">
    <location>
        <begin position="66"/>
        <end position="155"/>
    </location>
</feature>
<name>A0A4Y8IP41_9BACI</name>
<dbReference type="InterPro" id="IPR011008">
    <property type="entry name" value="Dimeric_a/b-barrel"/>
</dbReference>
<protein>
    <submittedName>
        <fullName evidence="2">Antibiotic biosynthesis monooxygenase</fullName>
    </submittedName>
</protein>
<dbReference type="SUPFAM" id="SSF54909">
    <property type="entry name" value="Dimeric alpha+beta barrel"/>
    <property type="match status" value="1"/>
</dbReference>
<gene>
    <name evidence="2" type="ORF">E3U55_07185</name>
</gene>
<accession>A0A4Y8IP41</accession>
<dbReference type="RefSeq" id="WP_134339753.1">
    <property type="nucleotide sequence ID" value="NZ_SOPW01000006.1"/>
</dbReference>
<evidence type="ECO:0000259" key="1">
    <source>
        <dbReference type="PROSITE" id="PS51725"/>
    </source>
</evidence>
<dbReference type="AlphaFoldDB" id="A0A4Y8IP41"/>
<keyword evidence="2" id="KW-0560">Oxidoreductase</keyword>
<dbReference type="PANTHER" id="PTHR34474">
    <property type="entry name" value="SIGNAL TRANSDUCTION PROTEIN TRAP"/>
    <property type="match status" value="1"/>
</dbReference>
<evidence type="ECO:0000313" key="2">
    <source>
        <dbReference type="EMBL" id="TFB22078.1"/>
    </source>
</evidence>
<reference evidence="2 3" key="1">
    <citation type="submission" date="2019-03" db="EMBL/GenBank/DDBJ databases">
        <authorList>
            <person name="He R.-H."/>
        </authorList>
    </citation>
    <scope>NUCLEOTIDE SEQUENCE [LARGE SCALE GENOMIC DNA]</scope>
    <source>
        <strain evidence="3">SH 714</strain>
    </source>
</reference>
<dbReference type="Pfam" id="PF03992">
    <property type="entry name" value="ABM"/>
    <property type="match status" value="1"/>
</dbReference>
<dbReference type="OrthoDB" id="2352283at2"/>
<dbReference type="Proteomes" id="UP000297975">
    <property type="component" value="Unassembled WGS sequence"/>
</dbReference>
<keyword evidence="3" id="KW-1185">Reference proteome</keyword>
<keyword evidence="2" id="KW-0503">Monooxygenase</keyword>
<dbReference type="PANTHER" id="PTHR34474:SF2">
    <property type="entry name" value="SIGNAL TRANSDUCTION PROTEIN TRAP"/>
    <property type="match status" value="1"/>
</dbReference>
<organism evidence="2 3">
    <name type="scientific">Filobacillus milosensis</name>
    <dbReference type="NCBI Taxonomy" id="94137"/>
    <lineage>
        <taxon>Bacteria</taxon>
        <taxon>Bacillati</taxon>
        <taxon>Bacillota</taxon>
        <taxon>Bacilli</taxon>
        <taxon>Bacillales</taxon>
        <taxon>Bacillaceae</taxon>
        <taxon>Filobacillus</taxon>
    </lineage>
</organism>
<comment type="caution">
    <text evidence="2">The sequence shown here is derived from an EMBL/GenBank/DDBJ whole genome shotgun (WGS) entry which is preliminary data.</text>
</comment>
<dbReference type="InterPro" id="IPR050404">
    <property type="entry name" value="Heme-degrading_MO"/>
</dbReference>
<dbReference type="InterPro" id="IPR007138">
    <property type="entry name" value="ABM_dom"/>
</dbReference>
<sequence>MTKFWITHGTTDYLKSLRDKNENLLVMEELDGDAMAMIEGDEQHVITEGREFEVVEAIGELKKYGYIVLNNIPVTSEGGPILESRFKQRSGKIESAEGFEAFRILRPTSNHTYVILTQWKHVDDFMNWKNSQDFKKAHSNQEEKPAYADGPAYITQLDVLEP</sequence>
<dbReference type="Gene3D" id="3.30.70.100">
    <property type="match status" value="1"/>
</dbReference>
<dbReference type="PROSITE" id="PS51725">
    <property type="entry name" value="ABM"/>
    <property type="match status" value="1"/>
</dbReference>
<evidence type="ECO:0000313" key="3">
    <source>
        <dbReference type="Proteomes" id="UP000297975"/>
    </source>
</evidence>
<dbReference type="GO" id="GO:0004497">
    <property type="term" value="F:monooxygenase activity"/>
    <property type="evidence" value="ECO:0007669"/>
    <property type="project" value="UniProtKB-KW"/>
</dbReference>
<proteinExistence type="predicted"/>
<dbReference type="EMBL" id="SOPW01000006">
    <property type="protein sequence ID" value="TFB22078.1"/>
    <property type="molecule type" value="Genomic_DNA"/>
</dbReference>